<protein>
    <submittedName>
        <fullName evidence="4">Uncharacterized protein LOC102803811</fullName>
    </submittedName>
</protein>
<feature type="compositionally biased region" description="Polar residues" evidence="1">
    <location>
        <begin position="833"/>
        <end position="848"/>
    </location>
</feature>
<dbReference type="RefSeq" id="XP_006818391.1">
    <property type="nucleotide sequence ID" value="XM_006818328.1"/>
</dbReference>
<dbReference type="Proteomes" id="UP000694865">
    <property type="component" value="Unplaced"/>
</dbReference>
<keyword evidence="3" id="KW-1185">Reference proteome</keyword>
<feature type="region of interest" description="Disordered" evidence="1">
    <location>
        <begin position="33"/>
        <end position="127"/>
    </location>
</feature>
<proteinExistence type="predicted"/>
<dbReference type="Pfam" id="PF13843">
    <property type="entry name" value="DDE_Tnp_1_7"/>
    <property type="match status" value="1"/>
</dbReference>
<evidence type="ECO:0000259" key="2">
    <source>
        <dbReference type="Pfam" id="PF13843"/>
    </source>
</evidence>
<evidence type="ECO:0000313" key="4">
    <source>
        <dbReference type="RefSeq" id="XP_006818391.1"/>
    </source>
</evidence>
<feature type="region of interest" description="Disordered" evidence="1">
    <location>
        <begin position="830"/>
        <end position="866"/>
    </location>
</feature>
<dbReference type="InterPro" id="IPR029526">
    <property type="entry name" value="PGBD"/>
</dbReference>
<gene>
    <name evidence="4" type="primary">LOC102803811</name>
</gene>
<evidence type="ECO:0000256" key="1">
    <source>
        <dbReference type="SAM" id="MobiDB-lite"/>
    </source>
</evidence>
<reference evidence="4" key="1">
    <citation type="submission" date="2025-08" db="UniProtKB">
        <authorList>
            <consortium name="RefSeq"/>
        </authorList>
    </citation>
    <scope>IDENTIFICATION</scope>
    <source>
        <tissue evidence="4">Testes</tissue>
    </source>
</reference>
<accession>A0ABM0MEF0</accession>
<dbReference type="PANTHER" id="PTHR46599">
    <property type="entry name" value="PIGGYBAC TRANSPOSABLE ELEMENT-DERIVED PROTEIN 4"/>
    <property type="match status" value="1"/>
</dbReference>
<evidence type="ECO:0000313" key="3">
    <source>
        <dbReference type="Proteomes" id="UP000694865"/>
    </source>
</evidence>
<feature type="compositionally biased region" description="Basic residues" evidence="1">
    <location>
        <begin position="852"/>
        <end position="866"/>
    </location>
</feature>
<dbReference type="PANTHER" id="PTHR46599:SF3">
    <property type="entry name" value="PIGGYBAC TRANSPOSABLE ELEMENT-DERIVED PROTEIN 4"/>
    <property type="match status" value="1"/>
</dbReference>
<feature type="compositionally biased region" description="Basic and acidic residues" evidence="1">
    <location>
        <begin position="74"/>
        <end position="101"/>
    </location>
</feature>
<sequence>MKARRKLKKTRQSCSGIGYDKVDIDTTDFTLAKREKRKKSKAKEMFDVGELPTERTTDSSDYSPLKKRRKMNKHKSETAVHSNNEHAITEESLSKDCEGKPGGKRKSKTNRTVVESPVAEEANAEETQVGQAEIQRAVEDVIQFLQENIIDSDLLTSATTPNTEKQGPEYINAVGTQENVDVAKELLQENVGDTEQSTFASFPKKQTIKKHVVYAHASPIDTRDDELVLDDKTGELRHKVPDDFVVTNDDDTDSEIDEDCAENDDFLEQRYPPALDSDIEIESDTEMDATFDYVASSTSEWRMATEEDSDIFTIPVFGQKPGPTFELPSYAREVEYFYKFIPPELIELASNETNKYAKYHQKYIAKKLNARWRNTNYSEMQAFFGVIICMGVDRKSAIDDYWSSDPFLQNTGIASVMTRARFQMLMRYFHLADPVNDPRRDPDIERRHQRSEADPLYKINPWLKPILENCRRYYQMGQEISIDEGMVRFKGRSKFRQRLPHKPDRDGFKIWQVCDSTTSYIANFEPYLGVKYTTANEGRKKETGTIKKTVHRLLQPFTEKKHILFCDSLFTSVDTALELQDKKVYMVGSFNRRNRKTMPPQLIPEGKSKKLKLKIGEMKAATRPDDTINITAYQDECAQIFILNTVYPPLATSAEVADDERYVPVSLQCYRHHMGGVDRSNQRRKYYHTGRKNNRWWIYMACYLIDVALVNAYECFKALNRTTKVTHKFFNIRTGKQLIGGHSSRIQKSIREVGSLPSNTSFIRSENMDSHEICRLPGRQKSCKQCSKDGKKTASGRLSETSKGCPICKVHLHAGECFAAFHHNMALRGKRTVGTQTRSTEEQPSTSGKRMGAAHRGGRLRKACKK</sequence>
<feature type="domain" description="PiggyBac transposable element-derived protein" evidence="2">
    <location>
        <begin position="334"/>
        <end position="713"/>
    </location>
</feature>
<organism evidence="3 4">
    <name type="scientific">Saccoglossus kowalevskii</name>
    <name type="common">Acorn worm</name>
    <dbReference type="NCBI Taxonomy" id="10224"/>
    <lineage>
        <taxon>Eukaryota</taxon>
        <taxon>Metazoa</taxon>
        <taxon>Hemichordata</taxon>
        <taxon>Enteropneusta</taxon>
        <taxon>Harrimaniidae</taxon>
        <taxon>Saccoglossus</taxon>
    </lineage>
</organism>
<feature type="compositionally biased region" description="Basic and acidic residues" evidence="1">
    <location>
        <begin position="42"/>
        <end position="58"/>
    </location>
</feature>
<name>A0ABM0MEF0_SACKO</name>
<dbReference type="GeneID" id="102803811"/>